<comment type="catalytic activity">
    <reaction evidence="1">
        <text>Hydrolyzes glycerol monoesters of long-chain fatty acids.</text>
        <dbReference type="EC" id="3.1.1.23"/>
    </reaction>
</comment>
<dbReference type="RefSeq" id="WP_012833438.1">
    <property type="nucleotide sequence ID" value="NC_013441.1"/>
</dbReference>
<dbReference type="Proteomes" id="UP000001219">
    <property type="component" value="Chromosome"/>
</dbReference>
<protein>
    <recommendedName>
        <fullName evidence="4">Monoacylglycerol lipase</fullName>
        <ecNumber evidence="3">3.1.1.23</ecNumber>
    </recommendedName>
</protein>
<dbReference type="EC" id="3.1.1.23" evidence="3"/>
<dbReference type="Pfam" id="PF12146">
    <property type="entry name" value="Hydrolase_4"/>
    <property type="match status" value="1"/>
</dbReference>
<evidence type="ECO:0000256" key="4">
    <source>
        <dbReference type="ARBA" id="ARBA00071261"/>
    </source>
</evidence>
<keyword evidence="6" id="KW-0378">Hydrolase</keyword>
<feature type="domain" description="Serine aminopeptidase S33" evidence="5">
    <location>
        <begin position="24"/>
        <end position="271"/>
    </location>
</feature>
<name>D0L785_GORB4</name>
<keyword evidence="7" id="KW-1185">Reference proteome</keyword>
<comment type="similarity">
    <text evidence="2">Belongs to the AB hydrolase superfamily.</text>
</comment>
<evidence type="ECO:0000313" key="7">
    <source>
        <dbReference type="Proteomes" id="UP000001219"/>
    </source>
</evidence>
<organism evidence="6 7">
    <name type="scientific">Gordonia bronchialis (strain ATCC 25592 / DSM 43247 / BCRC 13721 / JCM 3198 / KCTC 3076 / NBRC 16047 / NCTC 10667)</name>
    <name type="common">Rhodococcus bronchialis</name>
    <dbReference type="NCBI Taxonomy" id="526226"/>
    <lineage>
        <taxon>Bacteria</taxon>
        <taxon>Bacillati</taxon>
        <taxon>Actinomycetota</taxon>
        <taxon>Actinomycetes</taxon>
        <taxon>Mycobacteriales</taxon>
        <taxon>Gordoniaceae</taxon>
        <taxon>Gordonia</taxon>
    </lineage>
</organism>
<reference evidence="7" key="1">
    <citation type="submission" date="2009-10" db="EMBL/GenBank/DDBJ databases">
        <title>The complete chromosome of Gordonia bronchialis DSM 43247.</title>
        <authorList>
            <consortium name="US DOE Joint Genome Institute (JGI-PGF)"/>
            <person name="Lucas S."/>
            <person name="Copeland A."/>
            <person name="Lapidus A."/>
            <person name="Glavina del Rio T."/>
            <person name="Dalin E."/>
            <person name="Tice H."/>
            <person name="Bruce D."/>
            <person name="Goodwin L."/>
            <person name="Pitluck S."/>
            <person name="Kyrpides N."/>
            <person name="Mavromatis K."/>
            <person name="Ivanova N."/>
            <person name="Ovchinnikova G."/>
            <person name="Saunders E."/>
            <person name="Brettin T."/>
            <person name="Detter J.C."/>
            <person name="Han C."/>
            <person name="Larimer F."/>
            <person name="Land M."/>
            <person name="Hauser L."/>
            <person name="Markowitz V."/>
            <person name="Cheng J.-F."/>
            <person name="Hugenholtz P."/>
            <person name="Woyke T."/>
            <person name="Wu D."/>
            <person name="Jando M."/>
            <person name="Schneider S."/>
            <person name="Goeker M."/>
            <person name="Klenk H.-P."/>
            <person name="Eisen J.A."/>
        </authorList>
    </citation>
    <scope>NUCLEOTIDE SEQUENCE [LARGE SCALE GENOMIC DNA]</scope>
    <source>
        <strain evidence="7">ATCC 25592 / DSM 43247 / BCRC 13721 / JCM 3198 / KCTC 3076 / NBRC 16047 / NCTC 10667</strain>
    </source>
</reference>
<dbReference type="InterPro" id="IPR029058">
    <property type="entry name" value="AB_hydrolase_fold"/>
</dbReference>
<evidence type="ECO:0000256" key="1">
    <source>
        <dbReference type="ARBA" id="ARBA00001613"/>
    </source>
</evidence>
<dbReference type="ESTHER" id="gorb4-d0l785">
    <property type="family name" value="Monoglyceridelipase_lysophospholip"/>
</dbReference>
<evidence type="ECO:0000259" key="5">
    <source>
        <dbReference type="Pfam" id="PF12146"/>
    </source>
</evidence>
<dbReference type="STRING" id="526226.Gbro_1597"/>
<proteinExistence type="inferred from homology"/>
<reference evidence="6 7" key="2">
    <citation type="journal article" date="2010" name="Stand. Genomic Sci.">
        <title>Complete genome sequence of Gordonia bronchialis type strain (3410).</title>
        <authorList>
            <person name="Ivanova N."/>
            <person name="Sikorski J."/>
            <person name="Jando M."/>
            <person name="Lapidus A."/>
            <person name="Nolan M."/>
            <person name="Lucas S."/>
            <person name="Del Rio T.G."/>
            <person name="Tice H."/>
            <person name="Copeland A."/>
            <person name="Cheng J.F."/>
            <person name="Chen F."/>
            <person name="Bruce D."/>
            <person name="Goodwin L."/>
            <person name="Pitluck S."/>
            <person name="Mavromatis K."/>
            <person name="Ovchinnikova G."/>
            <person name="Pati A."/>
            <person name="Chen A."/>
            <person name="Palaniappan K."/>
            <person name="Land M."/>
            <person name="Hauser L."/>
            <person name="Chang Y.J."/>
            <person name="Jeffries C.D."/>
            <person name="Chain P."/>
            <person name="Saunders E."/>
            <person name="Han C."/>
            <person name="Detter J.C."/>
            <person name="Brettin T."/>
            <person name="Rohde M."/>
            <person name="Goker M."/>
            <person name="Bristow J."/>
            <person name="Eisen J.A."/>
            <person name="Markowitz V."/>
            <person name="Hugenholtz P."/>
            <person name="Klenk H.P."/>
            <person name="Kyrpides N.C."/>
        </authorList>
    </citation>
    <scope>NUCLEOTIDE SEQUENCE [LARGE SCALE GENOMIC DNA]</scope>
    <source>
        <strain evidence="7">ATCC 25592 / DSM 43247 / BCRC 13721 / JCM 3198 / KCTC 3076 / NBRC 16047 / NCTC 10667</strain>
    </source>
</reference>
<dbReference type="GO" id="GO:0047372">
    <property type="term" value="F:monoacylglycerol lipase activity"/>
    <property type="evidence" value="ECO:0007669"/>
    <property type="project" value="UniProtKB-EC"/>
</dbReference>
<evidence type="ECO:0000313" key="6">
    <source>
        <dbReference type="EMBL" id="ACY20870.1"/>
    </source>
</evidence>
<gene>
    <name evidence="6" type="ordered locus">Gbro_1597</name>
</gene>
<dbReference type="KEGG" id="gbr:Gbro_1597"/>
<dbReference type="eggNOG" id="COG2267">
    <property type="taxonomic scope" value="Bacteria"/>
</dbReference>
<dbReference type="InterPro" id="IPR022742">
    <property type="entry name" value="Hydrolase_4"/>
</dbReference>
<dbReference type="OrthoDB" id="9806902at2"/>
<dbReference type="InterPro" id="IPR051044">
    <property type="entry name" value="MAG_DAG_Lipase"/>
</dbReference>
<sequence length="288" mass="30348">METRTFTGAHGQQITYDVHRPAGTPRALVVIAHGLGEHGARYAYVAERFVDAGFLVAVPDHVGHGRSGGKRLRIRRFADFADDLDTVIDQMAGDQMAGDQTGGDQTGGELPTFLLGHSMGGAIALDYALDHQDKLDGLVLSGAAVVPGDDLPAPAIAVAKVLGRVAPWAPTSALDSSNISRDPEVVAAYDADPLVSRGRIPAGLGGGLLSAMQSFPDRLPSLHLPLLVLHGGADALTAPAGSELVDRLAGSSDKKLIIYDGLYHEIFNEPERDAVTGDVLDWLEARIR</sequence>
<evidence type="ECO:0000256" key="2">
    <source>
        <dbReference type="ARBA" id="ARBA00008645"/>
    </source>
</evidence>
<dbReference type="PANTHER" id="PTHR11614">
    <property type="entry name" value="PHOSPHOLIPASE-RELATED"/>
    <property type="match status" value="1"/>
</dbReference>
<dbReference type="EMBL" id="CP001802">
    <property type="protein sequence ID" value="ACY20870.1"/>
    <property type="molecule type" value="Genomic_DNA"/>
</dbReference>
<dbReference type="HOGENOM" id="CLU_026209_7_2_11"/>
<dbReference type="AlphaFoldDB" id="D0L785"/>
<dbReference type="Gene3D" id="3.40.50.1820">
    <property type="entry name" value="alpha/beta hydrolase"/>
    <property type="match status" value="1"/>
</dbReference>
<dbReference type="FunFam" id="3.40.50.1820:FF:000117">
    <property type="entry name" value="Monoglyceride lipase, putative"/>
    <property type="match status" value="1"/>
</dbReference>
<dbReference type="SUPFAM" id="SSF53474">
    <property type="entry name" value="alpha/beta-Hydrolases"/>
    <property type="match status" value="1"/>
</dbReference>
<accession>D0L785</accession>
<evidence type="ECO:0000256" key="3">
    <source>
        <dbReference type="ARBA" id="ARBA00013254"/>
    </source>
</evidence>